<evidence type="ECO:0000256" key="7">
    <source>
        <dbReference type="RuleBase" id="RU004466"/>
    </source>
</evidence>
<evidence type="ECO:0000313" key="9">
    <source>
        <dbReference type="Proteomes" id="UP000245263"/>
    </source>
</evidence>
<dbReference type="EMBL" id="AP025028">
    <property type="protein sequence ID" value="BDA77144.1"/>
    <property type="molecule type" value="Genomic_DNA"/>
</dbReference>
<dbReference type="CDD" id="cd00685">
    <property type="entry name" value="Trans_IPPS_HT"/>
    <property type="match status" value="1"/>
</dbReference>
<dbReference type="RefSeq" id="WP_109021760.1">
    <property type="nucleotide sequence ID" value="NZ_AP025028.1"/>
</dbReference>
<dbReference type="PROSITE" id="PS00444">
    <property type="entry name" value="POLYPRENYL_SYNTHASE_2"/>
    <property type="match status" value="1"/>
</dbReference>
<protein>
    <submittedName>
        <fullName evidence="8">Geranylgeranyl pyrophosphate synthase</fullName>
    </submittedName>
</protein>
<dbReference type="SFLD" id="SFLDG01017">
    <property type="entry name" value="Polyprenyl_Transferase_Like"/>
    <property type="match status" value="1"/>
</dbReference>
<keyword evidence="9" id="KW-1185">Reference proteome</keyword>
<name>A0ABN6KBX8_9LEPT</name>
<dbReference type="SFLD" id="SFLDS00005">
    <property type="entry name" value="Isoprenoid_Synthase_Type_I"/>
    <property type="match status" value="1"/>
</dbReference>
<dbReference type="PANTHER" id="PTHR43281:SF1">
    <property type="entry name" value="FARNESYL DIPHOSPHATE SYNTHASE"/>
    <property type="match status" value="1"/>
</dbReference>
<reference evidence="8 9" key="1">
    <citation type="submission" date="2021-08" db="EMBL/GenBank/DDBJ databases">
        <title>Complete genome sequence of Leptospira kobayashii strain E30.</title>
        <authorList>
            <person name="Nakao R."/>
            <person name="Nakamura S."/>
            <person name="Masuzawa T."/>
            <person name="Koizumi N."/>
        </authorList>
    </citation>
    <scope>NUCLEOTIDE SEQUENCE [LARGE SCALE GENOMIC DNA]</scope>
    <source>
        <strain evidence="8 9">E30</strain>
    </source>
</reference>
<gene>
    <name evidence="8" type="primary">ispA_1</name>
    <name evidence="8" type="ORF">LPTSP3_g00740</name>
</gene>
<dbReference type="SUPFAM" id="SSF48576">
    <property type="entry name" value="Terpenoid synthases"/>
    <property type="match status" value="1"/>
</dbReference>
<dbReference type="PROSITE" id="PS00723">
    <property type="entry name" value="POLYPRENYL_SYNTHASE_1"/>
    <property type="match status" value="1"/>
</dbReference>
<dbReference type="InterPro" id="IPR033749">
    <property type="entry name" value="Polyprenyl_synt_CS"/>
</dbReference>
<dbReference type="InterPro" id="IPR000092">
    <property type="entry name" value="Polyprenyl_synt"/>
</dbReference>
<dbReference type="Pfam" id="PF00348">
    <property type="entry name" value="polyprenyl_synt"/>
    <property type="match status" value="1"/>
</dbReference>
<dbReference type="InterPro" id="IPR008949">
    <property type="entry name" value="Isoprenoid_synthase_dom_sf"/>
</dbReference>
<dbReference type="PANTHER" id="PTHR43281">
    <property type="entry name" value="FARNESYL DIPHOSPHATE SYNTHASE"/>
    <property type="match status" value="1"/>
</dbReference>
<evidence type="ECO:0000256" key="4">
    <source>
        <dbReference type="ARBA" id="ARBA00022723"/>
    </source>
</evidence>
<evidence type="ECO:0000256" key="6">
    <source>
        <dbReference type="ARBA" id="ARBA00023229"/>
    </source>
</evidence>
<evidence type="ECO:0000256" key="3">
    <source>
        <dbReference type="ARBA" id="ARBA00022679"/>
    </source>
</evidence>
<evidence type="ECO:0000313" key="8">
    <source>
        <dbReference type="EMBL" id="BDA77144.1"/>
    </source>
</evidence>
<keyword evidence="6" id="KW-0414">Isoprene biosynthesis</keyword>
<organism evidence="8 9">
    <name type="scientific">Leptospira kobayashii</name>
    <dbReference type="NCBI Taxonomy" id="1917830"/>
    <lineage>
        <taxon>Bacteria</taxon>
        <taxon>Pseudomonadati</taxon>
        <taxon>Spirochaetota</taxon>
        <taxon>Spirochaetia</taxon>
        <taxon>Leptospirales</taxon>
        <taxon>Leptospiraceae</taxon>
        <taxon>Leptospira</taxon>
    </lineage>
</organism>
<keyword evidence="4" id="KW-0479">Metal-binding</keyword>
<evidence type="ECO:0000256" key="5">
    <source>
        <dbReference type="ARBA" id="ARBA00022842"/>
    </source>
</evidence>
<proteinExistence type="inferred from homology"/>
<dbReference type="Gene3D" id="1.10.600.10">
    <property type="entry name" value="Farnesyl Diphosphate Synthase"/>
    <property type="match status" value="1"/>
</dbReference>
<evidence type="ECO:0000256" key="1">
    <source>
        <dbReference type="ARBA" id="ARBA00001946"/>
    </source>
</evidence>
<comment type="similarity">
    <text evidence="2 7">Belongs to the FPP/GGPP synthase family.</text>
</comment>
<keyword evidence="5" id="KW-0460">Magnesium</keyword>
<sequence>MSSFSYHLESAKSLFDPFFIPTIQTILKGFSPSRVSEAALYSLQAGGKRIRPAIAINSYYANQNIPKPNTEDINLNNLLYLSSAIESIHTYSLIHDDLPSMDDDDMRRGMPTCHKKFDVPTAILAGDALNSLGFYLVRFINSNDANLLKDCLDYLHEGAGIPGMITGQMEDLEEEGKSGTSEYRKSLSRKERLLSIHEKKTGALIIASFLLGNRLRSDFKEREAKIKEYSKEIGILFQITDDILDVEGSAESLGKTPGKDANSGKLTYPSLYGMGTAKKMRDDSRDKAYSYAIELESETNQFFKGLPNYIAERKN</sequence>
<keyword evidence="3 7" id="KW-0808">Transferase</keyword>
<accession>A0ABN6KBX8</accession>
<dbReference type="Proteomes" id="UP000245263">
    <property type="component" value="Chromosome 1"/>
</dbReference>
<evidence type="ECO:0000256" key="2">
    <source>
        <dbReference type="ARBA" id="ARBA00006706"/>
    </source>
</evidence>
<comment type="cofactor">
    <cofactor evidence="1">
        <name>Mg(2+)</name>
        <dbReference type="ChEBI" id="CHEBI:18420"/>
    </cofactor>
</comment>